<name>A0A6A6CFB8_ZASCE</name>
<gene>
    <name evidence="2" type="ORF">M409DRAFT_24047</name>
</gene>
<evidence type="ECO:0000313" key="3">
    <source>
        <dbReference type="Proteomes" id="UP000799537"/>
    </source>
</evidence>
<evidence type="ECO:0008006" key="4">
    <source>
        <dbReference type="Google" id="ProtNLM"/>
    </source>
</evidence>
<sequence>MQSANLLLDRGQEAKATPSNQLLDSSLEKKSATTQHLETLTTSIITSFNAQDFTTPFTTLASPHYTYAHRHSTGEILHLDRSGAQTFVETLVKSKHPQHYADVLSLSTRVDEERGYANVWVSLRVSDGGEGRVGLRERVSVFSWRWEGMGTGKGWVWWTHACADDVPGVPF</sequence>
<accession>A0A6A6CFB8</accession>
<reference evidence="2" key="1">
    <citation type="journal article" date="2020" name="Stud. Mycol.">
        <title>101 Dothideomycetes genomes: a test case for predicting lifestyles and emergence of pathogens.</title>
        <authorList>
            <person name="Haridas S."/>
            <person name="Albert R."/>
            <person name="Binder M."/>
            <person name="Bloem J."/>
            <person name="Labutti K."/>
            <person name="Salamov A."/>
            <person name="Andreopoulos B."/>
            <person name="Baker S."/>
            <person name="Barry K."/>
            <person name="Bills G."/>
            <person name="Bluhm B."/>
            <person name="Cannon C."/>
            <person name="Castanera R."/>
            <person name="Culley D."/>
            <person name="Daum C."/>
            <person name="Ezra D."/>
            <person name="Gonzalez J."/>
            <person name="Henrissat B."/>
            <person name="Kuo A."/>
            <person name="Liang C."/>
            <person name="Lipzen A."/>
            <person name="Lutzoni F."/>
            <person name="Magnuson J."/>
            <person name="Mondo S."/>
            <person name="Nolan M."/>
            <person name="Ohm R."/>
            <person name="Pangilinan J."/>
            <person name="Park H.-J."/>
            <person name="Ramirez L."/>
            <person name="Alfaro M."/>
            <person name="Sun H."/>
            <person name="Tritt A."/>
            <person name="Yoshinaga Y."/>
            <person name="Zwiers L.-H."/>
            <person name="Turgeon B."/>
            <person name="Goodwin S."/>
            <person name="Spatafora J."/>
            <person name="Crous P."/>
            <person name="Grigoriev I."/>
        </authorList>
    </citation>
    <scope>NUCLEOTIDE SEQUENCE</scope>
    <source>
        <strain evidence="2">ATCC 36951</strain>
    </source>
</reference>
<keyword evidence="3" id="KW-1185">Reference proteome</keyword>
<dbReference type="RefSeq" id="XP_033666650.1">
    <property type="nucleotide sequence ID" value="XM_033807062.1"/>
</dbReference>
<feature type="region of interest" description="Disordered" evidence="1">
    <location>
        <begin position="1"/>
        <end position="27"/>
    </location>
</feature>
<dbReference type="EMBL" id="ML993599">
    <property type="protein sequence ID" value="KAF2165761.1"/>
    <property type="molecule type" value="Genomic_DNA"/>
</dbReference>
<proteinExistence type="predicted"/>
<evidence type="ECO:0000256" key="1">
    <source>
        <dbReference type="SAM" id="MobiDB-lite"/>
    </source>
</evidence>
<organism evidence="2 3">
    <name type="scientific">Zasmidium cellare ATCC 36951</name>
    <dbReference type="NCBI Taxonomy" id="1080233"/>
    <lineage>
        <taxon>Eukaryota</taxon>
        <taxon>Fungi</taxon>
        <taxon>Dikarya</taxon>
        <taxon>Ascomycota</taxon>
        <taxon>Pezizomycotina</taxon>
        <taxon>Dothideomycetes</taxon>
        <taxon>Dothideomycetidae</taxon>
        <taxon>Mycosphaerellales</taxon>
        <taxon>Mycosphaerellaceae</taxon>
        <taxon>Zasmidium</taxon>
    </lineage>
</organism>
<dbReference type="AlphaFoldDB" id="A0A6A6CFB8"/>
<evidence type="ECO:0000313" key="2">
    <source>
        <dbReference type="EMBL" id="KAF2165761.1"/>
    </source>
</evidence>
<protein>
    <recommendedName>
        <fullName evidence="4">SnoaL-like domain-containing protein</fullName>
    </recommendedName>
</protein>
<dbReference type="GeneID" id="54560334"/>
<dbReference type="Proteomes" id="UP000799537">
    <property type="component" value="Unassembled WGS sequence"/>
</dbReference>